<dbReference type="Pfam" id="PF13378">
    <property type="entry name" value="MR_MLE_C"/>
    <property type="match status" value="1"/>
</dbReference>
<keyword evidence="7" id="KW-1185">Reference proteome</keyword>
<dbReference type="PANTHER" id="PTHR48073:SF2">
    <property type="entry name" value="O-SUCCINYLBENZOATE SYNTHASE"/>
    <property type="match status" value="1"/>
</dbReference>
<dbReference type="Gene3D" id="3.20.20.120">
    <property type="entry name" value="Enolase-like C-terminal domain"/>
    <property type="match status" value="1"/>
</dbReference>
<keyword evidence="3 6" id="KW-0456">Lyase</keyword>
<dbReference type="SFLD" id="SFLDS00001">
    <property type="entry name" value="Enolase"/>
    <property type="match status" value="1"/>
</dbReference>
<dbReference type="SUPFAM" id="SSF51604">
    <property type="entry name" value="Enolase C-terminal domain-like"/>
    <property type="match status" value="1"/>
</dbReference>
<dbReference type="CDD" id="cd03320">
    <property type="entry name" value="OSBS"/>
    <property type="match status" value="1"/>
</dbReference>
<evidence type="ECO:0000256" key="3">
    <source>
        <dbReference type="ARBA" id="ARBA00023239"/>
    </source>
</evidence>
<dbReference type="GO" id="GO:0043748">
    <property type="term" value="F:O-succinylbenzoate synthase activity"/>
    <property type="evidence" value="ECO:0007669"/>
    <property type="project" value="UniProtKB-EC"/>
</dbReference>
<evidence type="ECO:0000313" key="6">
    <source>
        <dbReference type="EMBL" id="MCL6269439.1"/>
    </source>
</evidence>
<organism evidence="6 7">
    <name type="scientific">Parendozoicomonas callyspongiae</name>
    <dbReference type="NCBI Taxonomy" id="2942213"/>
    <lineage>
        <taxon>Bacteria</taxon>
        <taxon>Pseudomonadati</taxon>
        <taxon>Pseudomonadota</taxon>
        <taxon>Gammaproteobacteria</taxon>
        <taxon>Oceanospirillales</taxon>
        <taxon>Endozoicomonadaceae</taxon>
        <taxon>Parendozoicomonas</taxon>
    </lineage>
</organism>
<dbReference type="SFLD" id="SFLDF00009">
    <property type="entry name" value="o-succinylbenzoate_synthase"/>
    <property type="match status" value="1"/>
</dbReference>
<dbReference type="InterPro" id="IPR029065">
    <property type="entry name" value="Enolase_C-like"/>
</dbReference>
<keyword evidence="1" id="KW-0479">Metal-binding</keyword>
<feature type="domain" description="Mandelate racemase/muconate lactonizing enzyme C-terminal" evidence="5">
    <location>
        <begin position="127"/>
        <end position="226"/>
    </location>
</feature>
<dbReference type="EC" id="4.2.1.113" evidence="4"/>
<sequence length="344" mass="37557">MLKAVSVAAYSLKLEGSLPGCPPGVREGLLLKLEDSNGYLAYGDCAPLPGFSCETLDIAQRQLIDYARWLAVSPGCLETVQQQGMIATAGKYSSSVAFAVESAASQLLHSDYHTLDLPPCALLSGSNEEIVGQTQALDVNSSLTRIKIKVARQSVAQDIELFQMLDKLLPEQVKIRVDANRGWSWCDAMAFAKAIDPGRISRMDFIEEPLTDQRLLPDFAEQSNLPIALDESLQGHYRMPELFTGLNALVVKPTLAGGVLRCRRLAQLARENNLQLVVSSSYESNIGIDFLTELAGQQAPETAPGLDTLSTYRQWLIKPPAVQSAGHYPVSGEKDLKILWSSHE</sequence>
<dbReference type="Gene3D" id="3.30.390.10">
    <property type="entry name" value="Enolase-like, N-terminal domain"/>
    <property type="match status" value="1"/>
</dbReference>
<dbReference type="Proteomes" id="UP001203338">
    <property type="component" value="Unassembled WGS sequence"/>
</dbReference>
<dbReference type="SFLD" id="SFLDG00180">
    <property type="entry name" value="muconate_cycloisomerase"/>
    <property type="match status" value="1"/>
</dbReference>
<dbReference type="InterPro" id="IPR036849">
    <property type="entry name" value="Enolase-like_C_sf"/>
</dbReference>
<reference evidence="6 7" key="1">
    <citation type="submission" date="2022-05" db="EMBL/GenBank/DDBJ databases">
        <authorList>
            <person name="Park J.-S."/>
        </authorList>
    </citation>
    <scope>NUCLEOTIDE SEQUENCE [LARGE SCALE GENOMIC DNA]</scope>
    <source>
        <strain evidence="6 7">2012CJ34-2</strain>
    </source>
</reference>
<protein>
    <recommendedName>
        <fullName evidence="4">o-succinylbenzoate synthase</fullName>
        <ecNumber evidence="4">4.2.1.113</ecNumber>
    </recommendedName>
</protein>
<dbReference type="EMBL" id="JAMFLX010000005">
    <property type="protein sequence ID" value="MCL6269439.1"/>
    <property type="molecule type" value="Genomic_DNA"/>
</dbReference>
<evidence type="ECO:0000256" key="2">
    <source>
        <dbReference type="ARBA" id="ARBA00022842"/>
    </source>
</evidence>
<dbReference type="SUPFAM" id="SSF54826">
    <property type="entry name" value="Enolase N-terminal domain-like"/>
    <property type="match status" value="1"/>
</dbReference>
<evidence type="ECO:0000313" key="7">
    <source>
        <dbReference type="Proteomes" id="UP001203338"/>
    </source>
</evidence>
<dbReference type="Pfam" id="PF21508">
    <property type="entry name" value="MenC_N"/>
    <property type="match status" value="1"/>
</dbReference>
<gene>
    <name evidence="6" type="primary">menC</name>
    <name evidence="6" type="ORF">M3P05_05705</name>
</gene>
<dbReference type="RefSeq" id="WP_249698451.1">
    <property type="nucleotide sequence ID" value="NZ_JAMFLX010000005.1"/>
</dbReference>
<evidence type="ECO:0000259" key="5">
    <source>
        <dbReference type="SMART" id="SM00922"/>
    </source>
</evidence>
<dbReference type="SMART" id="SM00922">
    <property type="entry name" value="MR_MLE"/>
    <property type="match status" value="1"/>
</dbReference>
<accession>A0ABT0PDJ2</accession>
<keyword evidence="2" id="KW-0460">Magnesium</keyword>
<comment type="caution">
    <text evidence="6">The sequence shown here is derived from an EMBL/GenBank/DDBJ whole genome shotgun (WGS) entry which is preliminary data.</text>
</comment>
<dbReference type="PANTHER" id="PTHR48073">
    <property type="entry name" value="O-SUCCINYLBENZOATE SYNTHASE-RELATED"/>
    <property type="match status" value="1"/>
</dbReference>
<evidence type="ECO:0000256" key="4">
    <source>
        <dbReference type="NCBIfam" id="TIGR01927"/>
    </source>
</evidence>
<dbReference type="InterPro" id="IPR013342">
    <property type="entry name" value="Mandelate_racemase_C"/>
</dbReference>
<dbReference type="NCBIfam" id="TIGR01927">
    <property type="entry name" value="menC_gam_Gplu"/>
    <property type="match status" value="1"/>
</dbReference>
<proteinExistence type="predicted"/>
<dbReference type="InterPro" id="IPR041338">
    <property type="entry name" value="OSBS_N"/>
</dbReference>
<evidence type="ECO:0000256" key="1">
    <source>
        <dbReference type="ARBA" id="ARBA00022723"/>
    </source>
</evidence>
<dbReference type="InterPro" id="IPR029017">
    <property type="entry name" value="Enolase-like_N"/>
</dbReference>
<name>A0ABT0PDJ2_9GAMM</name>